<evidence type="ECO:0000313" key="4">
    <source>
        <dbReference type="Proteomes" id="UP001175344"/>
    </source>
</evidence>
<evidence type="ECO:0000256" key="1">
    <source>
        <dbReference type="SAM" id="SignalP"/>
    </source>
</evidence>
<dbReference type="Gene3D" id="2.60.40.1090">
    <property type="entry name" value="Fimbrial-type adhesion domain"/>
    <property type="match status" value="1"/>
</dbReference>
<name>A0ABU6KPK6_ENTAS</name>
<dbReference type="InterPro" id="IPR008966">
    <property type="entry name" value="Adhesion_dom_sf"/>
</dbReference>
<feature type="chain" id="PRO_5045883827" evidence="1">
    <location>
        <begin position="21"/>
        <end position="316"/>
    </location>
</feature>
<feature type="signal peptide" evidence="1">
    <location>
        <begin position="1"/>
        <end position="20"/>
    </location>
</feature>
<reference evidence="3 4" key="1">
    <citation type="journal article" date="2023" name="Nat. Commun.">
        <title>Genomic dissection of endemic carbapenem resistance reveals metallo-beta-lactamase dissemination through clonal, plasmid and integron transfer.</title>
        <authorList>
            <person name="Macesic N."/>
            <person name="Hawkey J."/>
            <person name="Vezina B."/>
            <person name="Wisniewski J.A."/>
            <person name="Cottingham H."/>
            <person name="Blakeway L.V."/>
            <person name="Harshegyi T."/>
            <person name="Pragastis K."/>
            <person name="Badoordeen G.Z."/>
            <person name="Dennison A."/>
            <person name="Spelman D.W."/>
            <person name="Jenney A.W.J."/>
            <person name="Peleg A.Y."/>
        </authorList>
    </citation>
    <scope>NUCLEOTIDE SEQUENCE [LARGE SCALE GENOMIC DNA]</scope>
    <source>
        <strain evidence="3 4">CPO239</strain>
    </source>
</reference>
<protein>
    <submittedName>
        <fullName evidence="3">Fimbrial protein</fullName>
    </submittedName>
</protein>
<sequence length="316" mass="34063">MRKFVLFCFMLFSFFSTNNADAGMMGVPGVLGIPANTPGYIIDSAGCSIPLDITNWFQHSGSLKWCIFNQSVPWADDIYVPVESNTWALRVNASSMPWASHYAATGRTARNVKYFRLDRSVGAQNPDWGGMTETSVPTSGGTALCYYLTDNVNTGEHYIGKNGPWCNGNFKPLPPNPAMNTCAINNDNPVTVDMGEINRAEISTAAGSGEVKYKSIPVWCYSDSGFSSMPVNLQFSYTPTTFVDGKAIQSSVPGVGISVGYDSRILVSNEVLNLNLPTGDSNMDFTFEAIRDSSVAVADIPTGPFTASGVLIMSLP</sequence>
<dbReference type="EMBL" id="JARTQQ020000001">
    <property type="protein sequence ID" value="MEC5727816.1"/>
    <property type="molecule type" value="Genomic_DNA"/>
</dbReference>
<proteinExistence type="predicted"/>
<accession>A0ABU6KPK6</accession>
<comment type="caution">
    <text evidence="3">The sequence shown here is derived from an EMBL/GenBank/DDBJ whole genome shotgun (WGS) entry which is preliminary data.</text>
</comment>
<evidence type="ECO:0000313" key="3">
    <source>
        <dbReference type="EMBL" id="MEC5727816.1"/>
    </source>
</evidence>
<dbReference type="Pfam" id="PF00419">
    <property type="entry name" value="Fimbrial"/>
    <property type="match status" value="1"/>
</dbReference>
<dbReference type="SUPFAM" id="SSF49401">
    <property type="entry name" value="Bacterial adhesins"/>
    <property type="match status" value="1"/>
</dbReference>
<keyword evidence="1" id="KW-0732">Signal</keyword>
<dbReference type="InterPro" id="IPR036937">
    <property type="entry name" value="Adhesion_dom_fimbrial_sf"/>
</dbReference>
<gene>
    <name evidence="3" type="ORF">QAA55_005240</name>
</gene>
<evidence type="ECO:0000259" key="2">
    <source>
        <dbReference type="Pfam" id="PF00419"/>
    </source>
</evidence>
<dbReference type="RefSeq" id="WP_080460809.1">
    <property type="nucleotide sequence ID" value="NZ_BLWZ01000071.1"/>
</dbReference>
<organism evidence="3 4">
    <name type="scientific">Enterobacter asburiae</name>
    <dbReference type="NCBI Taxonomy" id="61645"/>
    <lineage>
        <taxon>Bacteria</taxon>
        <taxon>Pseudomonadati</taxon>
        <taxon>Pseudomonadota</taxon>
        <taxon>Gammaproteobacteria</taxon>
        <taxon>Enterobacterales</taxon>
        <taxon>Enterobacteriaceae</taxon>
        <taxon>Enterobacter</taxon>
        <taxon>Enterobacter cloacae complex</taxon>
    </lineage>
</organism>
<dbReference type="InterPro" id="IPR000259">
    <property type="entry name" value="Adhesion_dom_fimbrial"/>
</dbReference>
<feature type="domain" description="Fimbrial-type adhesion" evidence="2">
    <location>
        <begin position="180"/>
        <end position="309"/>
    </location>
</feature>
<keyword evidence="4" id="KW-1185">Reference proteome</keyword>
<dbReference type="Proteomes" id="UP001175344">
    <property type="component" value="Unassembled WGS sequence"/>
</dbReference>